<dbReference type="PROSITE" id="PS51194">
    <property type="entry name" value="HELICASE_CTER"/>
    <property type="match status" value="1"/>
</dbReference>
<dbReference type="CDD" id="cd18793">
    <property type="entry name" value="SF2_C_SNF"/>
    <property type="match status" value="1"/>
</dbReference>
<dbReference type="InterPro" id="IPR049730">
    <property type="entry name" value="SNF2/RAD54-like_C"/>
</dbReference>
<dbReference type="HOGENOM" id="CLU_329139_0_0_1"/>
<dbReference type="EnsemblProtists" id="EOD18389">
    <property type="protein sequence ID" value="EOD18389"/>
    <property type="gene ID" value="EMIHUDRAFT_96114"/>
</dbReference>
<dbReference type="GO" id="GO:0000724">
    <property type="term" value="P:double-strand break repair via homologous recombination"/>
    <property type="evidence" value="ECO:0007669"/>
    <property type="project" value="TreeGrafter"/>
</dbReference>
<sequence length="880" mass="94000">MFSSGSESAPFRWRPAQPPAEAGSTVIQPQRPQAPPPLAPVTERQPLVPLRGFGKRNASGMFAAYLPPPPPALRAGQPVAGDASRPAMPPLFDFGDDELPVDDPTFMEEIARIERGHAQQVGAGDSGPLPPLRRRLAFEAKRAQAGASSLDPIPPAPLARQHGAVRSPFGRPQLPQAAAEASVAPAPCGPASGSSWEFAPATLFSLADPPPPTLPPPARAAPTAARGHAPTAAAGPLGEAGERGSDYSDLVESWLDEKLRPHQREGVRFLLKALVDGNSPLGAPSGTAGACFGAILADFMGLGKTLTSLATIHAMLRGGYLGGPRGHRRKALLLAPPSLLGQWSGEITKFFGGRLPHALAVASQGGRKAIHALQDFKHSGKHLLLTSYDFAIRPEAMAELSSMSIELLVCDEGQRLKNHKAKTFTLLHALACKRRLFFSLLTFVGAGPFVGSRASFASTFVKPIARAQDGASDGREASRADKEFAAAKLLELSRRLETVMLRRGAEINEKSLPPLVSLVIVVRLTPLQTALYSFFLESRRETLRAGCGSSRSRSDAAFAAIAQLQKVCAHPFSVFFDHNDLVARRRAETAARRPEASASSASCPLGVDGLNSWSDDDDDEAGGSSDDASGGVVWPDGFDPQNSAGLWAWSGKLLVLRELLRSFRAHGDKVVIASNFTSMLDLLDDMCMQLRWPAARLDGKVPAAQRTAMVDDFNRPNSGSFVFLLSTKAGGTGLNLVGASRLVIMEPSWNPALDKQVCGRVWRTGQTASSVHTYRIVSALTLEERMYAQQLRKTEVEAGILDKRRSDPSAGQGRAIGEHHIDGLFQPFASVWSDVFEQLGDAQTRTVEHLPHALLEGAAGLDGGRWISHIHTMPPPATTG</sequence>
<dbReference type="InterPro" id="IPR050496">
    <property type="entry name" value="SNF2_RAD54_helicase_repair"/>
</dbReference>
<feature type="compositionally biased region" description="Low complexity" evidence="2">
    <location>
        <begin position="622"/>
        <end position="631"/>
    </location>
</feature>
<dbReference type="GeneID" id="19046390"/>
<dbReference type="SMART" id="SM00487">
    <property type="entry name" value="DEXDc"/>
    <property type="match status" value="1"/>
</dbReference>
<evidence type="ECO:0000259" key="4">
    <source>
        <dbReference type="PROSITE" id="PS51194"/>
    </source>
</evidence>
<evidence type="ECO:0000313" key="6">
    <source>
        <dbReference type="Proteomes" id="UP000013827"/>
    </source>
</evidence>
<dbReference type="PROSITE" id="PS51192">
    <property type="entry name" value="HELICASE_ATP_BIND_1"/>
    <property type="match status" value="1"/>
</dbReference>
<dbReference type="GO" id="GO:0007131">
    <property type="term" value="P:reciprocal meiotic recombination"/>
    <property type="evidence" value="ECO:0007669"/>
    <property type="project" value="TreeGrafter"/>
</dbReference>
<dbReference type="InterPro" id="IPR001650">
    <property type="entry name" value="Helicase_C-like"/>
</dbReference>
<feature type="region of interest" description="Disordered" evidence="2">
    <location>
        <begin position="143"/>
        <end position="180"/>
    </location>
</feature>
<dbReference type="GO" id="GO:0005524">
    <property type="term" value="F:ATP binding"/>
    <property type="evidence" value="ECO:0007669"/>
    <property type="project" value="InterPro"/>
</dbReference>
<dbReference type="AlphaFoldDB" id="A0A0D3J4F4"/>
<dbReference type="Pfam" id="PF00176">
    <property type="entry name" value="SNF2-rel_dom"/>
    <property type="match status" value="1"/>
</dbReference>
<keyword evidence="6" id="KW-1185">Reference proteome</keyword>
<dbReference type="RefSeq" id="XP_005770818.1">
    <property type="nucleotide sequence ID" value="XM_005770761.1"/>
</dbReference>
<dbReference type="KEGG" id="ehx:EMIHUDRAFT_96114"/>
<evidence type="ECO:0000256" key="2">
    <source>
        <dbReference type="SAM" id="MobiDB-lite"/>
    </source>
</evidence>
<dbReference type="eggNOG" id="KOG0390">
    <property type="taxonomic scope" value="Eukaryota"/>
</dbReference>
<accession>A0A0D3J4F4</accession>
<evidence type="ECO:0000259" key="3">
    <source>
        <dbReference type="PROSITE" id="PS51192"/>
    </source>
</evidence>
<keyword evidence="1" id="KW-0378">Hydrolase</keyword>
<dbReference type="Proteomes" id="UP000013827">
    <property type="component" value="Unassembled WGS sequence"/>
</dbReference>
<evidence type="ECO:0000256" key="1">
    <source>
        <dbReference type="ARBA" id="ARBA00022801"/>
    </source>
</evidence>
<dbReference type="Gene3D" id="3.40.50.300">
    <property type="entry name" value="P-loop containing nucleotide triphosphate hydrolases"/>
    <property type="match status" value="1"/>
</dbReference>
<dbReference type="InterPro" id="IPR038718">
    <property type="entry name" value="SNF2-like_sf"/>
</dbReference>
<dbReference type="InterPro" id="IPR000330">
    <property type="entry name" value="SNF2_N"/>
</dbReference>
<dbReference type="PaxDb" id="2903-EOD18389"/>
<dbReference type="PANTHER" id="PTHR45629:SF7">
    <property type="entry name" value="DNA EXCISION REPAIR PROTEIN ERCC-6-RELATED"/>
    <property type="match status" value="1"/>
</dbReference>
<feature type="compositionally biased region" description="Low complexity" evidence="2">
    <location>
        <begin position="220"/>
        <end position="236"/>
    </location>
</feature>
<evidence type="ECO:0000313" key="5">
    <source>
        <dbReference type="EnsemblProtists" id="EOD18389"/>
    </source>
</evidence>
<dbReference type="SMART" id="SM00490">
    <property type="entry name" value="HELICc"/>
    <property type="match status" value="1"/>
</dbReference>
<reference evidence="5" key="2">
    <citation type="submission" date="2024-10" db="UniProtKB">
        <authorList>
            <consortium name="EnsemblProtists"/>
        </authorList>
    </citation>
    <scope>IDENTIFICATION</scope>
</reference>
<dbReference type="InterPro" id="IPR027417">
    <property type="entry name" value="P-loop_NTPase"/>
</dbReference>
<dbReference type="Gene3D" id="3.40.50.10810">
    <property type="entry name" value="Tandem AAA-ATPase domain"/>
    <property type="match status" value="1"/>
</dbReference>
<dbReference type="GO" id="GO:0015616">
    <property type="term" value="F:DNA translocase activity"/>
    <property type="evidence" value="ECO:0007669"/>
    <property type="project" value="TreeGrafter"/>
</dbReference>
<dbReference type="GO" id="GO:0005634">
    <property type="term" value="C:nucleus"/>
    <property type="evidence" value="ECO:0007669"/>
    <property type="project" value="TreeGrafter"/>
</dbReference>
<dbReference type="GO" id="GO:0016787">
    <property type="term" value="F:hydrolase activity"/>
    <property type="evidence" value="ECO:0007669"/>
    <property type="project" value="UniProtKB-KW"/>
</dbReference>
<reference evidence="6" key="1">
    <citation type="journal article" date="2013" name="Nature">
        <title>Pan genome of the phytoplankton Emiliania underpins its global distribution.</title>
        <authorList>
            <person name="Read B.A."/>
            <person name="Kegel J."/>
            <person name="Klute M.J."/>
            <person name="Kuo A."/>
            <person name="Lefebvre S.C."/>
            <person name="Maumus F."/>
            <person name="Mayer C."/>
            <person name="Miller J."/>
            <person name="Monier A."/>
            <person name="Salamov A."/>
            <person name="Young J."/>
            <person name="Aguilar M."/>
            <person name="Claverie J.M."/>
            <person name="Frickenhaus S."/>
            <person name="Gonzalez K."/>
            <person name="Herman E.K."/>
            <person name="Lin Y.C."/>
            <person name="Napier J."/>
            <person name="Ogata H."/>
            <person name="Sarno A.F."/>
            <person name="Shmutz J."/>
            <person name="Schroeder D."/>
            <person name="de Vargas C."/>
            <person name="Verret F."/>
            <person name="von Dassow P."/>
            <person name="Valentin K."/>
            <person name="Van de Peer Y."/>
            <person name="Wheeler G."/>
            <person name="Dacks J.B."/>
            <person name="Delwiche C.F."/>
            <person name="Dyhrman S.T."/>
            <person name="Glockner G."/>
            <person name="John U."/>
            <person name="Richards T."/>
            <person name="Worden A.Z."/>
            <person name="Zhang X."/>
            <person name="Grigoriev I.V."/>
            <person name="Allen A.E."/>
            <person name="Bidle K."/>
            <person name="Borodovsky M."/>
            <person name="Bowler C."/>
            <person name="Brownlee C."/>
            <person name="Cock J.M."/>
            <person name="Elias M."/>
            <person name="Gladyshev V.N."/>
            <person name="Groth M."/>
            <person name="Guda C."/>
            <person name="Hadaegh A."/>
            <person name="Iglesias-Rodriguez M.D."/>
            <person name="Jenkins J."/>
            <person name="Jones B.M."/>
            <person name="Lawson T."/>
            <person name="Leese F."/>
            <person name="Lindquist E."/>
            <person name="Lobanov A."/>
            <person name="Lomsadze A."/>
            <person name="Malik S.B."/>
            <person name="Marsh M.E."/>
            <person name="Mackinder L."/>
            <person name="Mock T."/>
            <person name="Mueller-Roeber B."/>
            <person name="Pagarete A."/>
            <person name="Parker M."/>
            <person name="Probert I."/>
            <person name="Quesneville H."/>
            <person name="Raines C."/>
            <person name="Rensing S.A."/>
            <person name="Riano-Pachon D.M."/>
            <person name="Richier S."/>
            <person name="Rokitta S."/>
            <person name="Shiraiwa Y."/>
            <person name="Soanes D.M."/>
            <person name="van der Giezen M."/>
            <person name="Wahlund T.M."/>
            <person name="Williams B."/>
            <person name="Wilson W."/>
            <person name="Wolfe G."/>
            <person name="Wurch L.L."/>
        </authorList>
    </citation>
    <scope>NUCLEOTIDE SEQUENCE</scope>
</reference>
<dbReference type="STRING" id="2903.R1EBX9"/>
<feature type="region of interest" description="Disordered" evidence="2">
    <location>
        <begin position="614"/>
        <end position="634"/>
    </location>
</feature>
<proteinExistence type="predicted"/>
<organism evidence="5 6">
    <name type="scientific">Emiliania huxleyi (strain CCMP1516)</name>
    <dbReference type="NCBI Taxonomy" id="280463"/>
    <lineage>
        <taxon>Eukaryota</taxon>
        <taxon>Haptista</taxon>
        <taxon>Haptophyta</taxon>
        <taxon>Prymnesiophyceae</taxon>
        <taxon>Isochrysidales</taxon>
        <taxon>Noelaerhabdaceae</taxon>
        <taxon>Emiliania</taxon>
    </lineage>
</organism>
<feature type="region of interest" description="Disordered" evidence="2">
    <location>
        <begin position="1"/>
        <end position="42"/>
    </location>
</feature>
<feature type="domain" description="Helicase ATP-binding" evidence="3">
    <location>
        <begin position="295"/>
        <end position="439"/>
    </location>
</feature>
<name>A0A0D3J4F4_EMIH1</name>
<dbReference type="InterPro" id="IPR014001">
    <property type="entry name" value="Helicase_ATP-bd"/>
</dbReference>
<protein>
    <submittedName>
        <fullName evidence="5">Uncharacterized protein</fullName>
    </submittedName>
</protein>
<feature type="domain" description="Helicase C-terminal" evidence="4">
    <location>
        <begin position="655"/>
        <end position="817"/>
    </location>
</feature>
<feature type="compositionally biased region" description="Pro residues" evidence="2">
    <location>
        <begin position="208"/>
        <end position="219"/>
    </location>
</feature>
<dbReference type="SUPFAM" id="SSF52540">
    <property type="entry name" value="P-loop containing nucleoside triphosphate hydrolases"/>
    <property type="match status" value="2"/>
</dbReference>
<dbReference type="Pfam" id="PF00271">
    <property type="entry name" value="Helicase_C"/>
    <property type="match status" value="1"/>
</dbReference>
<dbReference type="PANTHER" id="PTHR45629">
    <property type="entry name" value="SNF2/RAD54 FAMILY MEMBER"/>
    <property type="match status" value="1"/>
</dbReference>
<feature type="region of interest" description="Disordered" evidence="2">
    <location>
        <begin position="203"/>
        <end position="244"/>
    </location>
</feature>